<protein>
    <submittedName>
        <fullName evidence="3">Uncharacterized protein</fullName>
    </submittedName>
</protein>
<evidence type="ECO:0000256" key="1">
    <source>
        <dbReference type="SAM" id="Coils"/>
    </source>
</evidence>
<feature type="compositionally biased region" description="Basic residues" evidence="2">
    <location>
        <begin position="246"/>
        <end position="257"/>
    </location>
</feature>
<feature type="compositionally biased region" description="Basic and acidic residues" evidence="2">
    <location>
        <begin position="336"/>
        <end position="346"/>
    </location>
</feature>
<gene>
    <name evidence="3" type="ORF">HID58_056262</name>
</gene>
<organism evidence="3 4">
    <name type="scientific">Brassica napus</name>
    <name type="common">Rape</name>
    <dbReference type="NCBI Taxonomy" id="3708"/>
    <lineage>
        <taxon>Eukaryota</taxon>
        <taxon>Viridiplantae</taxon>
        <taxon>Streptophyta</taxon>
        <taxon>Embryophyta</taxon>
        <taxon>Tracheophyta</taxon>
        <taxon>Spermatophyta</taxon>
        <taxon>Magnoliopsida</taxon>
        <taxon>eudicotyledons</taxon>
        <taxon>Gunneridae</taxon>
        <taxon>Pentapetalae</taxon>
        <taxon>rosids</taxon>
        <taxon>malvids</taxon>
        <taxon>Brassicales</taxon>
        <taxon>Brassicaceae</taxon>
        <taxon>Brassiceae</taxon>
        <taxon>Brassica</taxon>
    </lineage>
</organism>
<feature type="non-terminal residue" evidence="3">
    <location>
        <position position="1"/>
    </location>
</feature>
<reference evidence="3 4" key="1">
    <citation type="submission" date="2021-05" db="EMBL/GenBank/DDBJ databases">
        <title>Genome Assembly of Synthetic Allotetraploid Brassica napus Reveals Homoeologous Exchanges between Subgenomes.</title>
        <authorList>
            <person name="Davis J.T."/>
        </authorList>
    </citation>
    <scope>NUCLEOTIDE SEQUENCE [LARGE SCALE GENOMIC DNA]</scope>
    <source>
        <strain evidence="4">cv. Da-Ae</strain>
        <tissue evidence="3">Seedling</tissue>
    </source>
</reference>
<evidence type="ECO:0000256" key="2">
    <source>
        <dbReference type="SAM" id="MobiDB-lite"/>
    </source>
</evidence>
<keyword evidence="4" id="KW-1185">Reference proteome</keyword>
<evidence type="ECO:0000313" key="3">
    <source>
        <dbReference type="EMBL" id="KAH0893833.1"/>
    </source>
</evidence>
<feature type="region of interest" description="Disordered" evidence="2">
    <location>
        <begin position="55"/>
        <end position="79"/>
    </location>
</feature>
<feature type="compositionally biased region" description="Basic and acidic residues" evidence="2">
    <location>
        <begin position="309"/>
        <end position="329"/>
    </location>
</feature>
<sequence>SPSPTRDERAANSPLDDFDLIHSDALRDLDNMTLSQRLLVADAHKMICDERADRVEVGSSDVSGSGSEASSQASRSLRRASREIPFDQIDYRPTIYHHGGIFEELGPLPSKLLRDPRAQSWGNCSGDRGSQSSSLADLSREWIRRQEARIARADWVTRLPVVLGPRKSRLSLFTRKQQKLLDEARKMDGVPDLSALLKGKLQLLSKKSIPADVQGSTISDACRASKEGAPGLVDKDVGAEPPASSPKKKKKIKKPRRKATEELPLEGIASLDETSEGLEARKGERGRKRPYEGATSSIDRGEAPAVGREGARRGSVESDRSEAAPEDRSKKKKNKKSVEAEPRPSDAETGLVDVVAGEDVSLETPPKEREVSARGSDPVTGERPIPDPSARKGGFYCEEEEDRVPGRVEFSYNKTTPLILNPLRCAELTRQIRGGTKEMPQLDDLYFRNEYIDASSSRARSNGSMNILVEKYDSALKQTMIQLGSSEKLAQTRLKVIERVMAEHKKANEKAAEEKEILRDGLEIGDTLVREGETENAGVEDPVLVSDSSSEGRDDGRRITMGSRRRRCHVPLRRRRSTKLGIQMFLHVPL</sequence>
<feature type="coiled-coil region" evidence="1">
    <location>
        <begin position="494"/>
        <end position="521"/>
    </location>
</feature>
<feature type="region of interest" description="Disordered" evidence="2">
    <location>
        <begin position="531"/>
        <end position="565"/>
    </location>
</feature>
<proteinExistence type="predicted"/>
<name>A0ABQ8AN33_BRANA</name>
<dbReference type="EMBL" id="JAGKQM010000013">
    <property type="protein sequence ID" value="KAH0893833.1"/>
    <property type="molecule type" value="Genomic_DNA"/>
</dbReference>
<dbReference type="Proteomes" id="UP000824890">
    <property type="component" value="Unassembled WGS sequence"/>
</dbReference>
<evidence type="ECO:0000313" key="4">
    <source>
        <dbReference type="Proteomes" id="UP000824890"/>
    </source>
</evidence>
<keyword evidence="1" id="KW-0175">Coiled coil</keyword>
<comment type="caution">
    <text evidence="3">The sequence shown here is derived from an EMBL/GenBank/DDBJ whole genome shotgun (WGS) entry which is preliminary data.</text>
</comment>
<accession>A0ABQ8AN33</accession>
<feature type="region of interest" description="Disordered" evidence="2">
    <location>
        <begin position="222"/>
        <end position="393"/>
    </location>
</feature>
<feature type="compositionally biased region" description="Low complexity" evidence="2">
    <location>
        <begin position="57"/>
        <end position="75"/>
    </location>
</feature>